<name>A0A915EES9_9BILA</name>
<evidence type="ECO:0000256" key="1">
    <source>
        <dbReference type="SAM" id="Phobius"/>
    </source>
</evidence>
<reference evidence="3" key="1">
    <citation type="submission" date="2022-11" db="UniProtKB">
        <authorList>
            <consortium name="WormBaseParasite"/>
        </authorList>
    </citation>
    <scope>IDENTIFICATION</scope>
</reference>
<keyword evidence="1" id="KW-0472">Membrane</keyword>
<accession>A0A915EES9</accession>
<evidence type="ECO:0000313" key="2">
    <source>
        <dbReference type="Proteomes" id="UP000887574"/>
    </source>
</evidence>
<sequence length="81" mass="9048">MKMSTFAVLDLTFLHAEHANYQIKLPHACFVPLLLLLYLHLFIVVDGCCFCSLTTTALNKIGGSPQSKQAHHLALKTTFPY</sequence>
<feature type="transmembrane region" description="Helical" evidence="1">
    <location>
        <begin position="35"/>
        <end position="58"/>
    </location>
</feature>
<keyword evidence="1" id="KW-1133">Transmembrane helix</keyword>
<evidence type="ECO:0000313" key="3">
    <source>
        <dbReference type="WBParaSite" id="jg5587"/>
    </source>
</evidence>
<protein>
    <submittedName>
        <fullName evidence="3">Uncharacterized protein</fullName>
    </submittedName>
</protein>
<proteinExistence type="predicted"/>
<keyword evidence="2" id="KW-1185">Reference proteome</keyword>
<organism evidence="2 3">
    <name type="scientific">Ditylenchus dipsaci</name>
    <dbReference type="NCBI Taxonomy" id="166011"/>
    <lineage>
        <taxon>Eukaryota</taxon>
        <taxon>Metazoa</taxon>
        <taxon>Ecdysozoa</taxon>
        <taxon>Nematoda</taxon>
        <taxon>Chromadorea</taxon>
        <taxon>Rhabditida</taxon>
        <taxon>Tylenchina</taxon>
        <taxon>Tylenchomorpha</taxon>
        <taxon>Sphaerularioidea</taxon>
        <taxon>Anguinidae</taxon>
        <taxon>Anguininae</taxon>
        <taxon>Ditylenchus</taxon>
    </lineage>
</organism>
<keyword evidence="1" id="KW-0812">Transmembrane</keyword>
<dbReference type="WBParaSite" id="jg5587">
    <property type="protein sequence ID" value="jg5587"/>
    <property type="gene ID" value="jg5587"/>
</dbReference>
<dbReference type="Proteomes" id="UP000887574">
    <property type="component" value="Unplaced"/>
</dbReference>
<dbReference type="AlphaFoldDB" id="A0A915EES9"/>